<dbReference type="InterPro" id="IPR023214">
    <property type="entry name" value="HAD_sf"/>
</dbReference>
<dbReference type="RefSeq" id="WP_131613606.1">
    <property type="nucleotide sequence ID" value="NZ_PSZP01000024.1"/>
</dbReference>
<evidence type="ECO:0008006" key="3">
    <source>
        <dbReference type="Google" id="ProtNLM"/>
    </source>
</evidence>
<dbReference type="AlphaFoldDB" id="A0A4R0XUZ5"/>
<dbReference type="Gene3D" id="3.30.1240.10">
    <property type="match status" value="1"/>
</dbReference>
<dbReference type="OrthoDB" id="384659at2"/>
<dbReference type="SUPFAM" id="SSF56784">
    <property type="entry name" value="HAD-like"/>
    <property type="match status" value="1"/>
</dbReference>
<dbReference type="GO" id="GO:0016791">
    <property type="term" value="F:phosphatase activity"/>
    <property type="evidence" value="ECO:0007669"/>
    <property type="project" value="UniProtKB-ARBA"/>
</dbReference>
<dbReference type="PROSITE" id="PS01228">
    <property type="entry name" value="COF_1"/>
    <property type="match status" value="1"/>
</dbReference>
<reference evidence="1 2" key="1">
    <citation type="submission" date="2018-02" db="EMBL/GenBank/DDBJ databases">
        <title>Mycoplasma marinum and Mycoplasma todarodis sp. nov., moderately halophilic and psychrotolerant mycoplasmas isolated from cephalopods.</title>
        <authorList>
            <person name="Viver T."/>
        </authorList>
    </citation>
    <scope>NUCLEOTIDE SEQUENCE [LARGE SCALE GENOMIC DNA]</scope>
    <source>
        <strain evidence="1 2">5H</strain>
    </source>
</reference>
<comment type="caution">
    <text evidence="1">The sequence shown here is derived from an EMBL/GenBank/DDBJ whole genome shotgun (WGS) entry which is preliminary data.</text>
</comment>
<dbReference type="EMBL" id="PSZP01000024">
    <property type="protein sequence ID" value="TCG10721.1"/>
    <property type="molecule type" value="Genomic_DNA"/>
</dbReference>
<gene>
    <name evidence="1" type="ORF">C4B25_03195</name>
</gene>
<organism evidence="1 2">
    <name type="scientific">Mycoplasma todarodis</name>
    <dbReference type="NCBI Taxonomy" id="1937191"/>
    <lineage>
        <taxon>Bacteria</taxon>
        <taxon>Bacillati</taxon>
        <taxon>Mycoplasmatota</taxon>
        <taxon>Mollicutes</taxon>
        <taxon>Mycoplasmataceae</taxon>
        <taxon>Mycoplasma</taxon>
    </lineage>
</organism>
<proteinExistence type="predicted"/>
<dbReference type="SFLD" id="SFLDS00003">
    <property type="entry name" value="Haloacid_Dehalogenase"/>
    <property type="match status" value="1"/>
</dbReference>
<dbReference type="InterPro" id="IPR006379">
    <property type="entry name" value="HAD-SF_hydro_IIB"/>
</dbReference>
<dbReference type="NCBIfam" id="TIGR01484">
    <property type="entry name" value="HAD-SF-IIB"/>
    <property type="match status" value="1"/>
</dbReference>
<dbReference type="Pfam" id="PF08282">
    <property type="entry name" value="Hydrolase_3"/>
    <property type="match status" value="1"/>
</dbReference>
<accession>A0A4R0XUZ5</accession>
<dbReference type="GO" id="GO:0005829">
    <property type="term" value="C:cytosol"/>
    <property type="evidence" value="ECO:0007669"/>
    <property type="project" value="TreeGrafter"/>
</dbReference>
<dbReference type="GO" id="GO:0000287">
    <property type="term" value="F:magnesium ion binding"/>
    <property type="evidence" value="ECO:0007669"/>
    <property type="project" value="TreeGrafter"/>
</dbReference>
<dbReference type="SFLD" id="SFLDG01140">
    <property type="entry name" value="C2.B:_Phosphomannomutase_and_P"/>
    <property type="match status" value="1"/>
</dbReference>
<evidence type="ECO:0000313" key="1">
    <source>
        <dbReference type="EMBL" id="TCG10721.1"/>
    </source>
</evidence>
<dbReference type="Proteomes" id="UP000291072">
    <property type="component" value="Unassembled WGS sequence"/>
</dbReference>
<protein>
    <recommendedName>
        <fullName evidence="3">Cof-type HAD-IIB family hydrolase</fullName>
    </recommendedName>
</protein>
<keyword evidence="2" id="KW-1185">Reference proteome</keyword>
<dbReference type="NCBIfam" id="TIGR00099">
    <property type="entry name" value="Cof-subfamily"/>
    <property type="match status" value="1"/>
</dbReference>
<dbReference type="Gene3D" id="3.40.50.1000">
    <property type="entry name" value="HAD superfamily/HAD-like"/>
    <property type="match status" value="1"/>
</dbReference>
<evidence type="ECO:0000313" key="2">
    <source>
        <dbReference type="Proteomes" id="UP000291072"/>
    </source>
</evidence>
<dbReference type="PANTHER" id="PTHR10000:SF8">
    <property type="entry name" value="HAD SUPERFAMILY HYDROLASE-LIKE, TYPE 3"/>
    <property type="match status" value="1"/>
</dbReference>
<dbReference type="PANTHER" id="PTHR10000">
    <property type="entry name" value="PHOSPHOSERINE PHOSPHATASE"/>
    <property type="match status" value="1"/>
</dbReference>
<dbReference type="InterPro" id="IPR036412">
    <property type="entry name" value="HAD-like_sf"/>
</dbReference>
<dbReference type="InterPro" id="IPR000150">
    <property type="entry name" value="Cof"/>
</dbReference>
<name>A0A4R0XUZ5_9MOLU</name>
<sequence length="274" mass="30542">MKTKAMVFDMDGTLLMCNGYDLHPETLGALKEAYDSGIKLIIATGRPLRFALPIVEELGCFSYIITNDGSNLYELKTQQSTSKAHVEKEIYLLMVKKAIETNSYMFVSTGSNIYKEFNYSHEEVPKQFIKLRRGENFDATIEWFENIINTDTISQITLKNKPKVIQRITNEINEELGDKVLEHYPTSHYLSAMSSKASKLTTAKELVESIGIKISEVMAFGDSSNDIKMLEGVGYGVCVGNGKETAKAVADEVIGSHDTDAIAKKIREVISNSK</sequence>